<dbReference type="SUPFAM" id="SSF53649">
    <property type="entry name" value="Alkaline phosphatase-like"/>
    <property type="match status" value="1"/>
</dbReference>
<dbReference type="InterPro" id="IPR017850">
    <property type="entry name" value="Alkaline_phosphatase_core_sf"/>
</dbReference>
<organism evidence="6 7">
    <name type="scientific">Saonia flava</name>
    <dbReference type="NCBI Taxonomy" id="523696"/>
    <lineage>
        <taxon>Bacteria</taxon>
        <taxon>Pseudomonadati</taxon>
        <taxon>Bacteroidota</taxon>
        <taxon>Flavobacteriia</taxon>
        <taxon>Flavobacteriales</taxon>
        <taxon>Flavobacteriaceae</taxon>
        <taxon>Saonia</taxon>
    </lineage>
</organism>
<dbReference type="AlphaFoldDB" id="A0A846QMT5"/>
<keyword evidence="7" id="KW-1185">Reference proteome</keyword>
<comment type="caution">
    <text evidence="6">The sequence shown here is derived from an EMBL/GenBank/DDBJ whole genome shotgun (WGS) entry which is preliminary data.</text>
</comment>
<proteinExistence type="inferred from homology"/>
<dbReference type="PROSITE" id="PS00523">
    <property type="entry name" value="SULFATASE_1"/>
    <property type="match status" value="1"/>
</dbReference>
<dbReference type="RefSeq" id="WP_167961035.1">
    <property type="nucleotide sequence ID" value="NZ_JAATJJ010000001.1"/>
</dbReference>
<name>A0A846QMT5_9FLAO</name>
<feature type="domain" description="Sulfatase N-terminal" evidence="5">
    <location>
        <begin position="27"/>
        <end position="334"/>
    </location>
</feature>
<dbReference type="InterPro" id="IPR024607">
    <property type="entry name" value="Sulfatase_CS"/>
</dbReference>
<dbReference type="InterPro" id="IPR000917">
    <property type="entry name" value="Sulfatase_N"/>
</dbReference>
<gene>
    <name evidence="6" type="ORF">GGR42_000788</name>
</gene>
<dbReference type="InterPro" id="IPR050738">
    <property type="entry name" value="Sulfatase"/>
</dbReference>
<keyword evidence="2" id="KW-0479">Metal-binding</keyword>
<dbReference type="Proteomes" id="UP000590442">
    <property type="component" value="Unassembled WGS sequence"/>
</dbReference>
<evidence type="ECO:0000313" key="7">
    <source>
        <dbReference type="Proteomes" id="UP000590442"/>
    </source>
</evidence>
<keyword evidence="4" id="KW-0106">Calcium</keyword>
<dbReference type="Gene3D" id="3.40.720.10">
    <property type="entry name" value="Alkaline Phosphatase, subunit A"/>
    <property type="match status" value="1"/>
</dbReference>
<evidence type="ECO:0000313" key="6">
    <source>
        <dbReference type="EMBL" id="NJB70326.1"/>
    </source>
</evidence>
<dbReference type="EMBL" id="JAATJJ010000001">
    <property type="protein sequence ID" value="NJB70326.1"/>
    <property type="molecule type" value="Genomic_DNA"/>
</dbReference>
<dbReference type="PANTHER" id="PTHR42693:SF53">
    <property type="entry name" value="ENDO-4-O-SULFATASE"/>
    <property type="match status" value="1"/>
</dbReference>
<evidence type="ECO:0000256" key="2">
    <source>
        <dbReference type="ARBA" id="ARBA00022723"/>
    </source>
</evidence>
<dbReference type="PANTHER" id="PTHR42693">
    <property type="entry name" value="ARYLSULFATASE FAMILY MEMBER"/>
    <property type="match status" value="1"/>
</dbReference>
<evidence type="ECO:0000256" key="4">
    <source>
        <dbReference type="ARBA" id="ARBA00022837"/>
    </source>
</evidence>
<dbReference type="CDD" id="cd16146">
    <property type="entry name" value="ARS_like"/>
    <property type="match status" value="1"/>
</dbReference>
<dbReference type="GO" id="GO:0004065">
    <property type="term" value="F:arylsulfatase activity"/>
    <property type="evidence" value="ECO:0007669"/>
    <property type="project" value="TreeGrafter"/>
</dbReference>
<evidence type="ECO:0000256" key="1">
    <source>
        <dbReference type="ARBA" id="ARBA00008779"/>
    </source>
</evidence>
<dbReference type="Pfam" id="PF00884">
    <property type="entry name" value="Sulfatase"/>
    <property type="match status" value="1"/>
</dbReference>
<evidence type="ECO:0000259" key="5">
    <source>
        <dbReference type="Pfam" id="PF00884"/>
    </source>
</evidence>
<evidence type="ECO:0000256" key="3">
    <source>
        <dbReference type="ARBA" id="ARBA00022801"/>
    </source>
</evidence>
<keyword evidence="3" id="KW-0378">Hydrolase</keyword>
<accession>A0A846QMT5</accession>
<sequence>MKSVFYLFLLIVFVHCKNSQEKVTRKPNIVFILADDQGWGDLSFNGNKNVQTPNIDSIAHNGVHFKNFYVSPVCSPTRAEILTGRYATRLGVYSTSAGGERINLGETTIAEIFKNAGYTTAAYGKWHNGTQPPYHPNSRGFDDYYGFASGHWGHYFSPMLEHNGEIVKGDGFLVDDFVNKGMDFITENAHQPFFLYLPLNTPHSPMQVPEEFWNKMKNKDLIDKYHGAEQEDIIFTKAALAMTENIDWNVGRLKQRLKDLNLEENTIIVYMTDNGPNGWRWNGGMRGKKGSTDEGGVKSPLFIQWKNKLPKGKSIAQIASSIDLLPTLSGLAGIDAKTNHGLDGRNLHPLIIDSTSIKWTDRTIVNHWRGKTSVRTQKYRLDDDGRLYDMDTDLGQTINIADKFPKLLDSLKKIKYKWLKEITFPKNNPRPFTVGFSNQPTHLPARDAVSEGEILRSNRYPNDSYFYNWTNLFDKINWTVEVLNDGVYEAEIYYSCAKENIGSSFQLSFGNNTLKTLITEAHDPVLYGMEKDKSPRIESYVKDFKPLKIGRIQLEKGIGKLSLSATEIPSKEVMDFRLLILTRVE</sequence>
<protein>
    <submittedName>
        <fullName evidence="6">Arylsulfatase A-like enzyme</fullName>
    </submittedName>
</protein>
<comment type="similarity">
    <text evidence="1">Belongs to the sulfatase family.</text>
</comment>
<dbReference type="GO" id="GO:0046872">
    <property type="term" value="F:metal ion binding"/>
    <property type="evidence" value="ECO:0007669"/>
    <property type="project" value="UniProtKB-KW"/>
</dbReference>
<reference evidence="6 7" key="1">
    <citation type="submission" date="2020-03" db="EMBL/GenBank/DDBJ databases">
        <title>Genomic Encyclopedia of Type Strains, Phase IV (KMG-IV): sequencing the most valuable type-strain genomes for metagenomic binning, comparative biology and taxonomic classification.</title>
        <authorList>
            <person name="Goeker M."/>
        </authorList>
    </citation>
    <scope>NUCLEOTIDE SEQUENCE [LARGE SCALE GENOMIC DNA]</scope>
    <source>
        <strain evidence="6 7">DSM 29762</strain>
    </source>
</reference>